<dbReference type="InterPro" id="IPR030395">
    <property type="entry name" value="GP_PDE_dom"/>
</dbReference>
<dbReference type="Gene3D" id="3.20.20.190">
    <property type="entry name" value="Phosphatidylinositol (PI) phosphodiesterase"/>
    <property type="match status" value="1"/>
</dbReference>
<dbReference type="PANTHER" id="PTHR46211">
    <property type="entry name" value="GLYCEROPHOSPHORYL DIESTER PHOSPHODIESTERASE"/>
    <property type="match status" value="1"/>
</dbReference>
<reference evidence="2" key="1">
    <citation type="submission" date="2018-05" db="EMBL/GenBank/DDBJ databases">
        <authorList>
            <person name="Lanie J.A."/>
            <person name="Ng W.-L."/>
            <person name="Kazmierczak K.M."/>
            <person name="Andrzejewski T.M."/>
            <person name="Davidsen T.M."/>
            <person name="Wayne K.J."/>
            <person name="Tettelin H."/>
            <person name="Glass J.I."/>
            <person name="Rusch D."/>
            <person name="Podicherti R."/>
            <person name="Tsui H.-C.T."/>
            <person name="Winkler M.E."/>
        </authorList>
    </citation>
    <scope>NUCLEOTIDE SEQUENCE</scope>
</reference>
<dbReference type="EMBL" id="UINC01173604">
    <property type="protein sequence ID" value="SVD79286.1"/>
    <property type="molecule type" value="Genomic_DNA"/>
</dbReference>
<name>A0A382Y7K5_9ZZZZ</name>
<dbReference type="GO" id="GO:0008081">
    <property type="term" value="F:phosphoric diester hydrolase activity"/>
    <property type="evidence" value="ECO:0007669"/>
    <property type="project" value="InterPro"/>
</dbReference>
<protein>
    <recommendedName>
        <fullName evidence="1">GP-PDE domain-containing protein</fullName>
    </recommendedName>
</protein>
<feature type="non-terminal residue" evidence="2">
    <location>
        <position position="1"/>
    </location>
</feature>
<feature type="non-terminal residue" evidence="2">
    <location>
        <position position="167"/>
    </location>
</feature>
<dbReference type="Pfam" id="PF03009">
    <property type="entry name" value="GDPD"/>
    <property type="match status" value="1"/>
</dbReference>
<gene>
    <name evidence="2" type="ORF">METZ01_LOCUS432140</name>
</gene>
<organism evidence="2">
    <name type="scientific">marine metagenome</name>
    <dbReference type="NCBI Taxonomy" id="408172"/>
    <lineage>
        <taxon>unclassified sequences</taxon>
        <taxon>metagenomes</taxon>
        <taxon>ecological metagenomes</taxon>
    </lineage>
</organism>
<evidence type="ECO:0000313" key="2">
    <source>
        <dbReference type="EMBL" id="SVD79286.1"/>
    </source>
</evidence>
<dbReference type="SUPFAM" id="SSF51695">
    <property type="entry name" value="PLC-like phosphodiesterases"/>
    <property type="match status" value="1"/>
</dbReference>
<dbReference type="AlphaFoldDB" id="A0A382Y7K5"/>
<accession>A0A382Y7K5</accession>
<dbReference type="PROSITE" id="PS51704">
    <property type="entry name" value="GP_PDE"/>
    <property type="match status" value="1"/>
</dbReference>
<proteinExistence type="predicted"/>
<sequence length="167" mass="18600">VSTCVIHGHRGARGLVPENTLAGFASACAIGVDGIELDVLISADERVVIHHDPRLNTELCRDGSGEWLEGTTPLIRELTQDQLKTFDVGRIRPGSPQASRFPLQQGVEEENIPLLSELVCWWQTLVPRRPMLNIELKSDPRHPEESPDPPDYARLVVSELKKWNLLG</sequence>
<dbReference type="InterPro" id="IPR017946">
    <property type="entry name" value="PLC-like_Pdiesterase_TIM-brl"/>
</dbReference>
<dbReference type="GO" id="GO:0006629">
    <property type="term" value="P:lipid metabolic process"/>
    <property type="evidence" value="ECO:0007669"/>
    <property type="project" value="InterPro"/>
</dbReference>
<feature type="domain" description="GP-PDE" evidence="1">
    <location>
        <begin position="4"/>
        <end position="167"/>
    </location>
</feature>
<evidence type="ECO:0000259" key="1">
    <source>
        <dbReference type="PROSITE" id="PS51704"/>
    </source>
</evidence>
<dbReference type="PANTHER" id="PTHR46211:SF14">
    <property type="entry name" value="GLYCEROPHOSPHODIESTER PHOSPHODIESTERASE"/>
    <property type="match status" value="1"/>
</dbReference>